<dbReference type="InterPro" id="IPR012599">
    <property type="entry name" value="Propeptide_C1A"/>
</dbReference>
<dbReference type="InterPro" id="IPR025660">
    <property type="entry name" value="Pept_his_AS"/>
</dbReference>
<proteinExistence type="inferred from homology"/>
<evidence type="ECO:0000259" key="13">
    <source>
        <dbReference type="PROSITE" id="PS51886"/>
    </source>
</evidence>
<dbReference type="InterPro" id="IPR018392">
    <property type="entry name" value="LysM"/>
</dbReference>
<evidence type="ECO:0000313" key="15">
    <source>
        <dbReference type="Proteomes" id="UP001187343"/>
    </source>
</evidence>
<accession>A0AA88PQ88</accession>
<dbReference type="PROSITE" id="PS00639">
    <property type="entry name" value="THIOL_PROTEASE_HIS"/>
    <property type="match status" value="2"/>
</dbReference>
<evidence type="ECO:0000256" key="5">
    <source>
        <dbReference type="ARBA" id="ARBA00022670"/>
    </source>
</evidence>
<comment type="similarity">
    <text evidence="2">Belongs to the OXR1 family.</text>
</comment>
<keyword evidence="8" id="KW-0788">Thiol protease</keyword>
<keyword evidence="5" id="KW-0645">Protease</keyword>
<dbReference type="Pfam" id="PF08127">
    <property type="entry name" value="Propeptide_C1"/>
    <property type="match status" value="2"/>
</dbReference>
<dbReference type="SUPFAM" id="SSF54001">
    <property type="entry name" value="Cysteine proteinases"/>
    <property type="match status" value="2"/>
</dbReference>
<dbReference type="Pfam" id="PF01476">
    <property type="entry name" value="LysM"/>
    <property type="match status" value="1"/>
</dbReference>
<name>A0AA88PQ88_9TELE</name>
<dbReference type="InterPro" id="IPR038765">
    <property type="entry name" value="Papain-like_cys_pep_sf"/>
</dbReference>
<feature type="compositionally biased region" description="Polar residues" evidence="11">
    <location>
        <begin position="840"/>
        <end position="849"/>
    </location>
</feature>
<dbReference type="InterPro" id="IPR025661">
    <property type="entry name" value="Pept_asp_AS"/>
</dbReference>
<dbReference type="InterPro" id="IPR036779">
    <property type="entry name" value="LysM_dom_sf"/>
</dbReference>
<dbReference type="SMART" id="SM00257">
    <property type="entry name" value="LysM"/>
    <property type="match status" value="1"/>
</dbReference>
<feature type="compositionally biased region" description="Basic and acidic residues" evidence="11">
    <location>
        <begin position="1139"/>
        <end position="1149"/>
    </location>
</feature>
<evidence type="ECO:0000256" key="3">
    <source>
        <dbReference type="ARBA" id="ARBA00012537"/>
    </source>
</evidence>
<feature type="compositionally biased region" description="Basic and acidic residues" evidence="11">
    <location>
        <begin position="850"/>
        <end position="860"/>
    </location>
</feature>
<dbReference type="PROSITE" id="PS51886">
    <property type="entry name" value="TLDC"/>
    <property type="match status" value="1"/>
</dbReference>
<reference evidence="14" key="1">
    <citation type="submission" date="2023-08" db="EMBL/GenBank/DDBJ databases">
        <title>Chromosome-level Genome Assembly of mud carp (Cirrhinus molitorella).</title>
        <authorList>
            <person name="Liu H."/>
        </authorList>
    </citation>
    <scope>NUCLEOTIDE SEQUENCE</scope>
    <source>
        <strain evidence="14">Prfri</strain>
        <tissue evidence="14">Muscle</tissue>
    </source>
</reference>
<keyword evidence="10" id="KW-1015">Disulfide bond</keyword>
<feature type="region of interest" description="Disordered" evidence="11">
    <location>
        <begin position="840"/>
        <end position="879"/>
    </location>
</feature>
<keyword evidence="9" id="KW-0865">Zymogen</keyword>
<dbReference type="Pfam" id="PF00112">
    <property type="entry name" value="Peptidase_C1"/>
    <property type="match status" value="2"/>
</dbReference>
<feature type="compositionally biased region" description="Polar residues" evidence="11">
    <location>
        <begin position="1035"/>
        <end position="1045"/>
    </location>
</feature>
<evidence type="ECO:0000256" key="4">
    <source>
        <dbReference type="ARBA" id="ARBA00015559"/>
    </source>
</evidence>
<dbReference type="InterPro" id="IPR006571">
    <property type="entry name" value="TLDc_dom"/>
</dbReference>
<gene>
    <name evidence="14" type="ORF">Q8A67_017421</name>
</gene>
<dbReference type="Pfam" id="PF07534">
    <property type="entry name" value="TLD"/>
    <property type="match status" value="1"/>
</dbReference>
<evidence type="ECO:0000256" key="2">
    <source>
        <dbReference type="ARBA" id="ARBA00009540"/>
    </source>
</evidence>
<dbReference type="GO" id="GO:0006508">
    <property type="term" value="P:proteolysis"/>
    <property type="evidence" value="ECO:0007669"/>
    <property type="project" value="UniProtKB-KW"/>
</dbReference>
<dbReference type="PANTHER" id="PTHR23354">
    <property type="entry name" value="NUCLEOLAR PROTEIN 7/ESTROGEN RECEPTOR COACTIVATOR-RELATED"/>
    <property type="match status" value="1"/>
</dbReference>
<keyword evidence="7" id="KW-0378">Hydrolase</keyword>
<dbReference type="EMBL" id="JAUYZG010000017">
    <property type="protein sequence ID" value="KAK2883784.1"/>
    <property type="molecule type" value="Genomic_DNA"/>
</dbReference>
<evidence type="ECO:0000256" key="9">
    <source>
        <dbReference type="ARBA" id="ARBA00023145"/>
    </source>
</evidence>
<dbReference type="Gene3D" id="3.90.70.10">
    <property type="entry name" value="Cysteine proteinases"/>
    <property type="match status" value="2"/>
</dbReference>
<dbReference type="CDD" id="cd02620">
    <property type="entry name" value="Peptidase_C1A_CathepsinB"/>
    <property type="match status" value="2"/>
</dbReference>
<feature type="compositionally biased region" description="Basic and acidic residues" evidence="11">
    <location>
        <begin position="1159"/>
        <end position="1170"/>
    </location>
</feature>
<dbReference type="PRINTS" id="PR00705">
    <property type="entry name" value="PAPAIN"/>
</dbReference>
<dbReference type="PROSITE" id="PS00139">
    <property type="entry name" value="THIOL_PROTEASE_CYS"/>
    <property type="match status" value="2"/>
</dbReference>
<protein>
    <recommendedName>
        <fullName evidence="4">Cathepsin B</fullName>
        <ecNumber evidence="3">3.4.22.1</ecNumber>
    </recommendedName>
</protein>
<organism evidence="14 15">
    <name type="scientific">Cirrhinus molitorella</name>
    <name type="common">mud carp</name>
    <dbReference type="NCBI Taxonomy" id="172907"/>
    <lineage>
        <taxon>Eukaryota</taxon>
        <taxon>Metazoa</taxon>
        <taxon>Chordata</taxon>
        <taxon>Craniata</taxon>
        <taxon>Vertebrata</taxon>
        <taxon>Euteleostomi</taxon>
        <taxon>Actinopterygii</taxon>
        <taxon>Neopterygii</taxon>
        <taxon>Teleostei</taxon>
        <taxon>Ostariophysi</taxon>
        <taxon>Cypriniformes</taxon>
        <taxon>Cyprinidae</taxon>
        <taxon>Labeoninae</taxon>
        <taxon>Labeonini</taxon>
        <taxon>Cirrhinus</taxon>
    </lineage>
</organism>
<evidence type="ECO:0000259" key="12">
    <source>
        <dbReference type="PROSITE" id="PS51782"/>
    </source>
</evidence>
<feature type="domain" description="TLDc" evidence="13">
    <location>
        <begin position="1336"/>
        <end position="1497"/>
    </location>
</feature>
<evidence type="ECO:0000256" key="8">
    <source>
        <dbReference type="ARBA" id="ARBA00022807"/>
    </source>
</evidence>
<evidence type="ECO:0000256" key="10">
    <source>
        <dbReference type="ARBA" id="ARBA00023157"/>
    </source>
</evidence>
<dbReference type="EC" id="3.4.22.1" evidence="3"/>
<evidence type="ECO:0000313" key="14">
    <source>
        <dbReference type="EMBL" id="KAK2883784.1"/>
    </source>
</evidence>
<dbReference type="InterPro" id="IPR000668">
    <property type="entry name" value="Peptidase_C1A_C"/>
</dbReference>
<dbReference type="GO" id="GO:0004197">
    <property type="term" value="F:cysteine-type endopeptidase activity"/>
    <property type="evidence" value="ECO:0007669"/>
    <property type="project" value="UniProtKB-EC"/>
</dbReference>
<dbReference type="PROSITE" id="PS00640">
    <property type="entry name" value="THIOL_PROTEASE_ASN"/>
    <property type="match status" value="2"/>
</dbReference>
<dbReference type="GO" id="GO:0005634">
    <property type="term" value="C:nucleus"/>
    <property type="evidence" value="ECO:0007669"/>
    <property type="project" value="TreeGrafter"/>
</dbReference>
<keyword evidence="15" id="KW-1185">Reference proteome</keyword>
<evidence type="ECO:0000256" key="11">
    <source>
        <dbReference type="SAM" id="MobiDB-lite"/>
    </source>
</evidence>
<dbReference type="SMART" id="SM00584">
    <property type="entry name" value="TLDc"/>
    <property type="match status" value="1"/>
</dbReference>
<dbReference type="GO" id="GO:0006357">
    <property type="term" value="P:regulation of transcription by RNA polymerase II"/>
    <property type="evidence" value="ECO:0007669"/>
    <property type="project" value="TreeGrafter"/>
</dbReference>
<dbReference type="SMART" id="SM00645">
    <property type="entry name" value="Pept_C1"/>
    <property type="match status" value="2"/>
</dbReference>
<dbReference type="InterPro" id="IPR000169">
    <property type="entry name" value="Pept_cys_AS"/>
</dbReference>
<evidence type="ECO:0000256" key="7">
    <source>
        <dbReference type="ARBA" id="ARBA00022801"/>
    </source>
</evidence>
<feature type="compositionally biased region" description="Basic and acidic residues" evidence="11">
    <location>
        <begin position="751"/>
        <end position="762"/>
    </location>
</feature>
<dbReference type="GO" id="GO:0006979">
    <property type="term" value="P:response to oxidative stress"/>
    <property type="evidence" value="ECO:0007669"/>
    <property type="project" value="TreeGrafter"/>
</dbReference>
<evidence type="ECO:0000256" key="1">
    <source>
        <dbReference type="ARBA" id="ARBA00001754"/>
    </source>
</evidence>
<dbReference type="CDD" id="cd00118">
    <property type="entry name" value="LysM"/>
    <property type="match status" value="1"/>
</dbReference>
<comment type="caution">
    <text evidence="14">The sequence shown here is derived from an EMBL/GenBank/DDBJ whole genome shotgun (WGS) entry which is preliminary data.</text>
</comment>
<dbReference type="Proteomes" id="UP001187343">
    <property type="component" value="Unassembled WGS sequence"/>
</dbReference>
<feature type="region of interest" description="Disordered" evidence="11">
    <location>
        <begin position="1137"/>
        <end position="1170"/>
    </location>
</feature>
<dbReference type="FunFam" id="3.90.70.10:FF:000031">
    <property type="entry name" value="Cathepsin B"/>
    <property type="match status" value="2"/>
</dbReference>
<comment type="catalytic activity">
    <reaction evidence="1">
        <text>Hydrolysis of proteins with broad specificity for peptide bonds. Preferentially cleaves -Arg-Arg-|-Xaa bonds in small molecule substrates (thus differing from cathepsin L). In addition to being an endopeptidase, shows peptidyl-dipeptidase activity, liberating C-terminal dipeptides.</text>
        <dbReference type="EC" id="3.4.22.1"/>
    </reaction>
</comment>
<evidence type="ECO:0000256" key="6">
    <source>
        <dbReference type="ARBA" id="ARBA00022729"/>
    </source>
</evidence>
<dbReference type="PROSITE" id="PS51782">
    <property type="entry name" value="LYSM"/>
    <property type="match status" value="1"/>
</dbReference>
<dbReference type="Gene3D" id="3.10.350.10">
    <property type="entry name" value="LysM domain"/>
    <property type="match status" value="1"/>
</dbReference>
<dbReference type="SUPFAM" id="SSF54106">
    <property type="entry name" value="LysM domain"/>
    <property type="match status" value="1"/>
</dbReference>
<feature type="region of interest" description="Disordered" evidence="11">
    <location>
        <begin position="1035"/>
        <end position="1087"/>
    </location>
</feature>
<feature type="domain" description="LysM" evidence="12">
    <location>
        <begin position="787"/>
        <end position="830"/>
    </location>
</feature>
<sequence length="1497" mass="167221">MFVTHRVDSDCSNTEEQNLKLRMWRLCLLFALLSVTCGRPQFSLRSHEMVNFINAAKTTWTAGVNFQNMKYEHLKSLCGTILKGPRLPDTVKHAANMKLPDNFDARTEWPNCKTISLIQDQGSCGSCWAFGAAEAISDRICIHSKGQVSVEISAEDLLSCCDQCGFGCSGGFSSEAWDYWTKSGLVTGGLYGSNVGCRPYTIAPCEHHVNGTRPPCSGEQDTPECNTACISQYSIPYKQDKHFGYKAYNIPSDQQQIMTEIYTNGPVEASFTVYEDFLLYKSGVYKHVTGSELGGHSVKILGWGEENGTPYWLVANSWNSDWGDNGYFKILRGQDECGFETLNTEEQNLKLRMWRLCLLFALLSVTCGRPQLSLRSHEMMNFINTAKTTWTAGVNFQNVKYEHLKSLCGTMLKGPRLPDTVKHAANMKLPDNFDARTEWPSCKTISQIRDQGSCGSCWAFGAVEAISDRICIHSKGQVSVEISAEDLLSCCDQCGFGCSGGFPSEAWDYWTKSGLVTGGLYGSNVGCRPYTIAPCEHHVNGTRPPCSGEQDTPECNTACISQYSIPYKQDKHFGYKAYNIPSDQQQIMTEIYNNGPVEAAYTVYEDFLLYKSGVYQHVTGSELGGHAVKILGWGEENGTPYWLVANSWNADWGDKGYFKILRGQDECGIERTLRQHSTTDGEAASRPDTGVGAFQVSAMEKAEKRPGYFARLKKKRQLKQSQSEKADAEQNQSDLESKTPVIREPAPIGRSQERNAERERSQTDGSDDNSKSCSQTKKEKSKPPGTVEFTVGPQDTLNSIALKFNITPNKLVHLNRLFSHSVVPGQKLFVPDVDASQVNGTSEHLTASESSEKELKDGESSSRSGRPVRRETSPLSEDESPATVKFIKMSCKYFTDGMGVVGGVMIITPNNIMFDPHKSDPLVIENGCEEYGLICPMEEVLSVALYDDVSRMKLKDALPSDEPQDLCPLYRPGEWEELPSERDLNPFSRYEALGTPNRPIVLDDIETAVSEISECQIADKSPSDEGFTELELLQSDSNTTFSGQEGASLLEQRKTPTQTPTDKSIRSYRVEEDEDEGLHNRSTDENSELLQSLPDRLDEPTALVHDGKEAVLEVDKMTKTTGETLVNGVSAIEMTANDQKGKVTLEDSGKCSSPGPNVEDNKGPKSDVELSEAELRRRASEAEMKSWLLKRMQRPIEDMLLSNEEKSKAPPMFLCFKVGKPMRKSFATGRTSSPAHTYIGRGRQPEYWFAVPQERVDHLYSFFIQWSPDTYGKDAQEQGFVVVEKDELTMIDNFFSDPVPRSWEIITINEAKRRQSFSFEDEEPLDLLPVLMGPSALLEDTHIEKLSTRLPARVQGYPWRLVYSTVVHGTSLKTLYRNLLELDCPVLMVIKDMDNQIFGAFSTHPFRLSEHYYGTGETFLYSFCPEIKVYRWTGENSYFVKGNTDSLQIGGGGGHLGLWLDADLYHGTTSKCSTFNNLPLSCKQDFAVQNLEVWAFE</sequence>
<dbReference type="PANTHER" id="PTHR23354:SF127">
    <property type="entry name" value="NUCLEAR RECEPTOR COACTIVATOR 7-LIKE ISOFORM X1"/>
    <property type="match status" value="1"/>
</dbReference>
<keyword evidence="6" id="KW-0732">Signal</keyword>
<feature type="region of interest" description="Disordered" evidence="11">
    <location>
        <begin position="714"/>
        <end position="792"/>
    </location>
</feature>